<feature type="binding site" evidence="9 13">
    <location>
        <position position="67"/>
    </location>
    <ligand>
        <name>Mn(2+)</name>
        <dbReference type="ChEBI" id="CHEBI:29035"/>
        <label>2</label>
    </ligand>
</feature>
<evidence type="ECO:0000313" key="17">
    <source>
        <dbReference type="Proteomes" id="UP000247099"/>
    </source>
</evidence>
<feature type="binding site" evidence="9 13">
    <location>
        <position position="455"/>
    </location>
    <ligand>
        <name>Mn(2+)</name>
        <dbReference type="ChEBI" id="CHEBI:29035"/>
        <label>2</label>
    </ligand>
</feature>
<dbReference type="InterPro" id="IPR011258">
    <property type="entry name" value="BPG-indep_PGM_N"/>
</dbReference>
<dbReference type="GO" id="GO:0030145">
    <property type="term" value="F:manganese ion binding"/>
    <property type="evidence" value="ECO:0007669"/>
    <property type="project" value="UniProtKB-UniRule"/>
</dbReference>
<feature type="binding site" evidence="9 13">
    <location>
        <position position="418"/>
    </location>
    <ligand>
        <name>Mn(2+)</name>
        <dbReference type="ChEBI" id="CHEBI:29035"/>
        <label>1</label>
    </ligand>
</feature>
<dbReference type="Pfam" id="PF06415">
    <property type="entry name" value="iPGM_N"/>
    <property type="match status" value="1"/>
</dbReference>
<keyword evidence="5 9" id="KW-0479">Metal-binding</keyword>
<feature type="binding site" evidence="9 13">
    <location>
        <position position="14"/>
    </location>
    <ligand>
        <name>Mn(2+)</name>
        <dbReference type="ChEBI" id="CHEBI:29035"/>
        <label>2</label>
    </ligand>
</feature>
<evidence type="ECO:0000259" key="15">
    <source>
        <dbReference type="Pfam" id="PF06415"/>
    </source>
</evidence>
<dbReference type="EMBL" id="QHJQ01000006">
    <property type="protein sequence ID" value="PXA03945.1"/>
    <property type="molecule type" value="Genomic_DNA"/>
</dbReference>
<comment type="subunit">
    <text evidence="9">Monomer.</text>
</comment>
<feature type="binding site" evidence="9 12">
    <location>
        <begin position="158"/>
        <end position="159"/>
    </location>
    <ligand>
        <name>substrate</name>
    </ligand>
</feature>
<dbReference type="SUPFAM" id="SSF64158">
    <property type="entry name" value="2,3-Bisphosphoglycerate-independent phosphoglycerate mutase, substrate-binding domain"/>
    <property type="match status" value="1"/>
</dbReference>
<dbReference type="InterPro" id="IPR005995">
    <property type="entry name" value="Pgm_bpd_ind"/>
</dbReference>
<keyword evidence="17" id="KW-1185">Reference proteome</keyword>
<gene>
    <name evidence="9" type="primary">gpmI</name>
    <name evidence="16" type="ORF">DDZ13_09920</name>
</gene>
<feature type="binding site" evidence="9 12">
    <location>
        <position position="128"/>
    </location>
    <ligand>
        <name>substrate</name>
    </ligand>
</feature>
<dbReference type="InterPro" id="IPR006124">
    <property type="entry name" value="Metalloenzyme"/>
</dbReference>
<comment type="similarity">
    <text evidence="4 9">Belongs to the BPG-independent phosphoglycerate mutase family.</text>
</comment>
<feature type="binding site" evidence="9 12">
    <location>
        <position position="190"/>
    </location>
    <ligand>
        <name>substrate</name>
    </ligand>
</feature>
<dbReference type="GO" id="GO:0006096">
    <property type="term" value="P:glycolytic process"/>
    <property type="evidence" value="ECO:0007669"/>
    <property type="project" value="UniProtKB-UniRule"/>
</dbReference>
<proteinExistence type="inferred from homology"/>
<dbReference type="GO" id="GO:0004619">
    <property type="term" value="F:phosphoglycerate mutase activity"/>
    <property type="evidence" value="ECO:0007669"/>
    <property type="project" value="UniProtKB-UniRule"/>
</dbReference>
<feature type="active site" description="Phosphoserine intermediate" evidence="9 11">
    <location>
        <position position="67"/>
    </location>
</feature>
<dbReference type="SUPFAM" id="SSF53649">
    <property type="entry name" value="Alkaline phosphatase-like"/>
    <property type="match status" value="1"/>
</dbReference>
<dbReference type="NCBIfam" id="TIGR01307">
    <property type="entry name" value="pgm_bpd_ind"/>
    <property type="match status" value="1"/>
</dbReference>
<dbReference type="PIRSF" id="PIRSF001492">
    <property type="entry name" value="IPGAM"/>
    <property type="match status" value="1"/>
</dbReference>
<dbReference type="InParanoid" id="A0A317ZER7"/>
<dbReference type="HAMAP" id="MF_01038">
    <property type="entry name" value="GpmI"/>
    <property type="match status" value="1"/>
</dbReference>
<dbReference type="PANTHER" id="PTHR31637">
    <property type="entry name" value="2,3-BISPHOSPHOGLYCERATE-INDEPENDENT PHOSPHOGLYCERATE MUTASE"/>
    <property type="match status" value="1"/>
</dbReference>
<evidence type="ECO:0000256" key="4">
    <source>
        <dbReference type="ARBA" id="ARBA00008819"/>
    </source>
</evidence>
<evidence type="ECO:0000256" key="2">
    <source>
        <dbReference type="ARBA" id="ARBA00002315"/>
    </source>
</evidence>
<dbReference type="RefSeq" id="WP_110131298.1">
    <property type="nucleotide sequence ID" value="NZ_QHJQ01000006.1"/>
</dbReference>
<dbReference type="CDD" id="cd16010">
    <property type="entry name" value="iPGM"/>
    <property type="match status" value="1"/>
</dbReference>
<evidence type="ECO:0000256" key="8">
    <source>
        <dbReference type="ARBA" id="ARBA00023235"/>
    </source>
</evidence>
<dbReference type="Gene3D" id="3.40.1450.10">
    <property type="entry name" value="BPG-independent phosphoglycerate mutase, domain B"/>
    <property type="match status" value="1"/>
</dbReference>
<keyword evidence="8 9" id="KW-0413">Isomerase</keyword>
<dbReference type="EC" id="5.4.2.12" evidence="9 10"/>
<comment type="function">
    <text evidence="2 9">Catalyzes the interconversion of 2-phosphoglycerate and 3-phosphoglycerate.</text>
</comment>
<evidence type="ECO:0000256" key="6">
    <source>
        <dbReference type="ARBA" id="ARBA00023152"/>
    </source>
</evidence>
<feature type="binding site" evidence="9 13">
    <location>
        <position position="456"/>
    </location>
    <ligand>
        <name>Mn(2+)</name>
        <dbReference type="ChEBI" id="CHEBI:29035"/>
        <label>2</label>
    </ligand>
</feature>
<feature type="domain" description="Metalloenzyme" evidence="14">
    <location>
        <begin position="6"/>
        <end position="513"/>
    </location>
</feature>
<keyword evidence="6 9" id="KW-0324">Glycolysis</keyword>
<evidence type="ECO:0000256" key="10">
    <source>
        <dbReference type="NCBIfam" id="TIGR01307"/>
    </source>
</evidence>
<comment type="pathway">
    <text evidence="3 9">Carbohydrate degradation; glycolysis; pyruvate from D-glyceraldehyde 3-phosphate: step 3/5.</text>
</comment>
<comment type="caution">
    <text evidence="16">The sequence shown here is derived from an EMBL/GenBank/DDBJ whole genome shotgun (WGS) entry which is preliminary data.</text>
</comment>
<evidence type="ECO:0000256" key="11">
    <source>
        <dbReference type="PIRSR" id="PIRSR001492-1"/>
    </source>
</evidence>
<feature type="binding site" evidence="9 13">
    <location>
        <position position="414"/>
    </location>
    <ligand>
        <name>Mn(2+)</name>
        <dbReference type="ChEBI" id="CHEBI:29035"/>
        <label>1</label>
    </ligand>
</feature>
<evidence type="ECO:0000259" key="14">
    <source>
        <dbReference type="Pfam" id="PF01676"/>
    </source>
</evidence>
<evidence type="ECO:0000256" key="7">
    <source>
        <dbReference type="ARBA" id="ARBA00023211"/>
    </source>
</evidence>
<dbReference type="OrthoDB" id="9800863at2"/>
<name>A0A317ZER7_9BACT</name>
<feature type="binding site" evidence="9 13">
    <location>
        <position position="474"/>
    </location>
    <ligand>
        <name>Mn(2+)</name>
        <dbReference type="ChEBI" id="CHEBI:29035"/>
        <label>1</label>
    </ligand>
</feature>
<evidence type="ECO:0000313" key="16">
    <source>
        <dbReference type="EMBL" id="PXA03945.1"/>
    </source>
</evidence>
<dbReference type="FunFam" id="3.40.1450.10:FF:000002">
    <property type="entry name" value="2,3-bisphosphoglycerate-independent phosphoglycerate mutase"/>
    <property type="match status" value="1"/>
</dbReference>
<dbReference type="Gene3D" id="3.40.720.10">
    <property type="entry name" value="Alkaline Phosphatase, subunit A"/>
    <property type="match status" value="1"/>
</dbReference>
<dbReference type="Pfam" id="PF01676">
    <property type="entry name" value="Metalloenzyme"/>
    <property type="match status" value="1"/>
</dbReference>
<dbReference type="UniPathway" id="UPA00109">
    <property type="reaction ID" value="UER00186"/>
</dbReference>
<keyword evidence="7 9" id="KW-0464">Manganese</keyword>
<evidence type="ECO:0000256" key="5">
    <source>
        <dbReference type="ARBA" id="ARBA00022723"/>
    </source>
</evidence>
<evidence type="ECO:0000256" key="13">
    <source>
        <dbReference type="PIRSR" id="PIRSR001492-3"/>
    </source>
</evidence>
<feature type="domain" description="BPG-independent PGAM N-terminal" evidence="15">
    <location>
        <begin position="87"/>
        <end position="309"/>
    </location>
</feature>
<sequence length="525" mass="57272">MSEKQKPVVLIIRDGWGENHDAAYDEYNAVKLANTPVADRLTAEYPRTEIKACGLAVGLPEGIMGNSEVGHQNIGAGRVVDQEIVRINKGIAEGTVKDSPALQKAFGNVKEKGSALHFMGLVSDAGVHSMLDHLYGLLEVAKKEGVETVYLHAFTDGRDTGPFSGKGFIEQAEAKMDEIGIGKIATVSGRYWAMDRDNRWDRVQRAYDCLTGRKIEKSFNSAVDAVQAQYDAPETEGTKGDEFCPPSAVVDADGQPVGTIRSGDSVVFFNFRGDRPRELTRAFIQDDFDGFDRGEKLDVFFATLSEYQKGLCPNIVFQKPEKMDGILGAYVSEKGIPQFRCAETEKFPHVTFFFNDYREEPFPGEDRELVPSRKDCATYDEKPEMSAYGIRDASIEAIKSGKYGLVVINFANPDMVGHTGVLEACIKACEVVDECVGDVLEAIDEVGGSAVITADHGNSDQLWNKETDGPHTAHTLNPVEVVIYSEAHKGAELADGGALGDIAPTILQLMQLEQPAAMTGNSLIR</sequence>
<feature type="binding site" evidence="9 12">
    <location>
        <begin position="272"/>
        <end position="275"/>
    </location>
    <ligand>
        <name>substrate</name>
    </ligand>
</feature>
<dbReference type="GO" id="GO:0006007">
    <property type="term" value="P:glucose catabolic process"/>
    <property type="evidence" value="ECO:0007669"/>
    <property type="project" value="InterPro"/>
</dbReference>
<evidence type="ECO:0000256" key="12">
    <source>
        <dbReference type="PIRSR" id="PIRSR001492-2"/>
    </source>
</evidence>
<dbReference type="Proteomes" id="UP000247099">
    <property type="component" value="Unassembled WGS sequence"/>
</dbReference>
<evidence type="ECO:0000256" key="1">
    <source>
        <dbReference type="ARBA" id="ARBA00000370"/>
    </source>
</evidence>
<feature type="binding site" evidence="9 12">
    <location>
        <position position="346"/>
    </location>
    <ligand>
        <name>substrate</name>
    </ligand>
</feature>
<reference evidence="16 17" key="1">
    <citation type="submission" date="2018-05" db="EMBL/GenBank/DDBJ databases">
        <title>Coraliomargarita sinensis sp. nov., isolated from a marine solar saltern.</title>
        <authorList>
            <person name="Zhou L.Y."/>
        </authorList>
    </citation>
    <scope>NUCLEOTIDE SEQUENCE [LARGE SCALE GENOMIC DNA]</scope>
    <source>
        <strain evidence="16 17">WN38</strain>
    </source>
</reference>
<organism evidence="16 17">
    <name type="scientific">Coraliomargarita sinensis</name>
    <dbReference type="NCBI Taxonomy" id="2174842"/>
    <lineage>
        <taxon>Bacteria</taxon>
        <taxon>Pseudomonadati</taxon>
        <taxon>Verrucomicrobiota</taxon>
        <taxon>Opitutia</taxon>
        <taxon>Puniceicoccales</taxon>
        <taxon>Coraliomargaritaceae</taxon>
        <taxon>Coraliomargarita</taxon>
    </lineage>
</organism>
<evidence type="ECO:0000256" key="3">
    <source>
        <dbReference type="ARBA" id="ARBA00004798"/>
    </source>
</evidence>
<dbReference type="AlphaFoldDB" id="A0A317ZER7"/>
<comment type="catalytic activity">
    <reaction evidence="1 9">
        <text>(2R)-2-phosphoglycerate = (2R)-3-phosphoglycerate</text>
        <dbReference type="Rhea" id="RHEA:15901"/>
        <dbReference type="ChEBI" id="CHEBI:58272"/>
        <dbReference type="ChEBI" id="CHEBI:58289"/>
        <dbReference type="EC" id="5.4.2.12"/>
    </reaction>
</comment>
<comment type="cofactor">
    <cofactor evidence="9">
        <name>Mn(2+)</name>
        <dbReference type="ChEBI" id="CHEBI:29035"/>
    </cofactor>
    <text evidence="9">Binds 2 manganese ions per subunit.</text>
</comment>
<dbReference type="InterPro" id="IPR036646">
    <property type="entry name" value="PGAM_B_sf"/>
</dbReference>
<feature type="binding site" evidence="9 12">
    <location>
        <position position="196"/>
    </location>
    <ligand>
        <name>substrate</name>
    </ligand>
</feature>
<dbReference type="InterPro" id="IPR017850">
    <property type="entry name" value="Alkaline_phosphatase_core_sf"/>
</dbReference>
<dbReference type="PANTHER" id="PTHR31637:SF0">
    <property type="entry name" value="2,3-BISPHOSPHOGLYCERATE-INDEPENDENT PHOSPHOGLYCERATE MUTASE"/>
    <property type="match status" value="1"/>
</dbReference>
<evidence type="ECO:0000256" key="9">
    <source>
        <dbReference type="HAMAP-Rule" id="MF_01038"/>
    </source>
</evidence>
<dbReference type="FunCoup" id="A0A317ZER7">
    <property type="interactions" value="374"/>
</dbReference>
<accession>A0A317ZER7</accession>
<dbReference type="GO" id="GO:0005829">
    <property type="term" value="C:cytosol"/>
    <property type="evidence" value="ECO:0007669"/>
    <property type="project" value="TreeGrafter"/>
</dbReference>
<protein>
    <recommendedName>
        <fullName evidence="9 10">2,3-bisphosphoglycerate-independent phosphoglycerate mutase</fullName>
        <shortName evidence="9">BPG-independent PGAM</shortName>
        <shortName evidence="9">Phosphoglyceromutase</shortName>
        <shortName evidence="9">iPGM</shortName>
        <ecNumber evidence="9 10">5.4.2.12</ecNumber>
    </recommendedName>
</protein>